<organism evidence="1 2">
    <name type="scientific">Thelohanellus kitauei</name>
    <name type="common">Myxosporean</name>
    <dbReference type="NCBI Taxonomy" id="669202"/>
    <lineage>
        <taxon>Eukaryota</taxon>
        <taxon>Metazoa</taxon>
        <taxon>Cnidaria</taxon>
        <taxon>Myxozoa</taxon>
        <taxon>Myxosporea</taxon>
        <taxon>Bivalvulida</taxon>
        <taxon>Platysporina</taxon>
        <taxon>Myxobolidae</taxon>
        <taxon>Thelohanellus</taxon>
    </lineage>
</organism>
<sequence length="138" mass="16425">MPLIKWNGYEVIIYSFAQLDSQICAPQHPILDKQSKYADYCLSRSNLSVDLDYKVRIFAFFKHLIDEWILDYKGHYIPAAFMNEYLLPTVITENDTISYELKGRLIYLSRNAIIDLRKLHYIDSVFILFQWGWVLQIH</sequence>
<dbReference type="AlphaFoldDB" id="A0A0C2M0B8"/>
<evidence type="ECO:0000313" key="1">
    <source>
        <dbReference type="EMBL" id="KII60470.1"/>
    </source>
</evidence>
<keyword evidence="2" id="KW-1185">Reference proteome</keyword>
<reference evidence="1 2" key="1">
    <citation type="journal article" date="2014" name="Genome Biol. Evol.">
        <title>The genome of the myxosporean Thelohanellus kitauei shows adaptations to nutrient acquisition within its fish host.</title>
        <authorList>
            <person name="Yang Y."/>
            <person name="Xiong J."/>
            <person name="Zhou Z."/>
            <person name="Huo F."/>
            <person name="Miao W."/>
            <person name="Ran C."/>
            <person name="Liu Y."/>
            <person name="Zhang J."/>
            <person name="Feng J."/>
            <person name="Wang M."/>
            <person name="Wang M."/>
            <person name="Wang L."/>
            <person name="Yao B."/>
        </authorList>
    </citation>
    <scope>NUCLEOTIDE SEQUENCE [LARGE SCALE GENOMIC DNA]</scope>
    <source>
        <strain evidence="1">Wuqing</strain>
    </source>
</reference>
<accession>A0A0C2M0B8</accession>
<gene>
    <name evidence="1" type="ORF">RF11_04713</name>
</gene>
<protein>
    <submittedName>
        <fullName evidence="1">Uncharacterized protein</fullName>
    </submittedName>
</protein>
<proteinExistence type="predicted"/>
<dbReference type="Proteomes" id="UP000031668">
    <property type="component" value="Unassembled WGS sequence"/>
</dbReference>
<comment type="caution">
    <text evidence="1">The sequence shown here is derived from an EMBL/GenBank/DDBJ whole genome shotgun (WGS) entry which is preliminary data.</text>
</comment>
<dbReference type="EMBL" id="JWZT01005606">
    <property type="protein sequence ID" value="KII60470.1"/>
    <property type="molecule type" value="Genomic_DNA"/>
</dbReference>
<evidence type="ECO:0000313" key="2">
    <source>
        <dbReference type="Proteomes" id="UP000031668"/>
    </source>
</evidence>
<name>A0A0C2M0B8_THEKT</name>